<dbReference type="InterPro" id="IPR021109">
    <property type="entry name" value="Peptidase_aspartic_dom_sf"/>
</dbReference>
<feature type="compositionally biased region" description="Basic and acidic residues" evidence="3">
    <location>
        <begin position="336"/>
        <end position="363"/>
    </location>
</feature>
<keyword evidence="1" id="KW-0862">Zinc</keyword>
<feature type="region of interest" description="Disordered" evidence="3">
    <location>
        <begin position="580"/>
        <end position="600"/>
    </location>
</feature>
<evidence type="ECO:0000259" key="4">
    <source>
        <dbReference type="PROSITE" id="PS50158"/>
    </source>
</evidence>
<dbReference type="InterPro" id="IPR036875">
    <property type="entry name" value="Znf_CCHC_sf"/>
</dbReference>
<protein>
    <recommendedName>
        <fullName evidence="4">CCHC-type domain-containing protein</fullName>
    </recommendedName>
</protein>
<reference evidence="5" key="1">
    <citation type="submission" date="2018-11" db="EMBL/GenBank/DDBJ databases">
        <authorList>
            <consortium name="Pathogen Informatics"/>
        </authorList>
    </citation>
    <scope>NUCLEOTIDE SEQUENCE [LARGE SCALE GENOMIC DNA]</scope>
</reference>
<keyword evidence="1" id="KW-0479">Metal-binding</keyword>
<keyword evidence="2" id="KW-0175">Coiled coil</keyword>
<evidence type="ECO:0000256" key="3">
    <source>
        <dbReference type="SAM" id="MobiDB-lite"/>
    </source>
</evidence>
<dbReference type="InterPro" id="IPR001878">
    <property type="entry name" value="Znf_CCHC"/>
</dbReference>
<dbReference type="SUPFAM" id="SSF50630">
    <property type="entry name" value="Acid proteases"/>
    <property type="match status" value="1"/>
</dbReference>
<dbReference type="PROSITE" id="PS50158">
    <property type="entry name" value="ZF_CCHC"/>
    <property type="match status" value="1"/>
</dbReference>
<dbReference type="OrthoDB" id="3863715at2759"/>
<feature type="compositionally biased region" description="Basic and acidic residues" evidence="3">
    <location>
        <begin position="91"/>
        <end position="115"/>
    </location>
</feature>
<evidence type="ECO:0000256" key="2">
    <source>
        <dbReference type="SAM" id="Coils"/>
    </source>
</evidence>
<feature type="region of interest" description="Disordered" evidence="3">
    <location>
        <begin position="325"/>
        <end position="372"/>
    </location>
</feature>
<dbReference type="GO" id="GO:0006508">
    <property type="term" value="P:proteolysis"/>
    <property type="evidence" value="ECO:0007669"/>
    <property type="project" value="InterPro"/>
</dbReference>
<dbReference type="Gene3D" id="4.10.60.10">
    <property type="entry name" value="Zinc finger, CCHC-type"/>
    <property type="match status" value="1"/>
</dbReference>
<dbReference type="EMBL" id="UZAH01040334">
    <property type="protein sequence ID" value="VDP58378.1"/>
    <property type="molecule type" value="Genomic_DNA"/>
</dbReference>
<feature type="region of interest" description="Disordered" evidence="3">
    <location>
        <begin position="91"/>
        <end position="134"/>
    </location>
</feature>
<dbReference type="AlphaFoldDB" id="A0A3P8FG13"/>
<feature type="domain" description="CCHC-type" evidence="4">
    <location>
        <begin position="375"/>
        <end position="388"/>
    </location>
</feature>
<keyword evidence="1" id="KW-0863">Zinc-finger</keyword>
<dbReference type="SUPFAM" id="SSF57756">
    <property type="entry name" value="Retrovirus zinc finger-like domains"/>
    <property type="match status" value="1"/>
</dbReference>
<dbReference type="GO" id="GO:0005737">
    <property type="term" value="C:cytoplasm"/>
    <property type="evidence" value="ECO:0007669"/>
    <property type="project" value="UniProtKB-ARBA"/>
</dbReference>
<accession>A0A3P8FG13</accession>
<dbReference type="InterPro" id="IPR001969">
    <property type="entry name" value="Aspartic_peptidase_AS"/>
</dbReference>
<dbReference type="GO" id="GO:0019899">
    <property type="term" value="F:enzyme binding"/>
    <property type="evidence" value="ECO:0007669"/>
    <property type="project" value="UniProtKB-ARBA"/>
</dbReference>
<dbReference type="SMART" id="SM00343">
    <property type="entry name" value="ZnF_C2HC"/>
    <property type="match status" value="1"/>
</dbReference>
<evidence type="ECO:0000313" key="5">
    <source>
        <dbReference type="EMBL" id="VDP58378.1"/>
    </source>
</evidence>
<sequence>MLQGEIRHQQQEIEELREVRKQLAEREAELMRLRRLLESSERTRRDDAAEIGSGRHRRSADVLDILRTGSGARGDAKVPLLQFQKEHTSEKWARSVDADPRDAPRPCGLDTDKRGGLLRMAPGGENGEERGVPGFNRKDPFAHYLRYLALPEVRPYSGEDATYGFSTFLENFMLKYPRGSWEEAELGILFRTKLTGKAKRQYEALPVGVREGSFDGLVAAMQEACRVELRSHRIVALSELKKLRKKEGQTVADFCVELERLTRRAHPHMDEVALDAERAQLLYEQLAHWGDSYHLMEALESEAHAYDRLKQTALRIERRDWTLRHSGGAVEPGTRTGREKSRFKKEEPVAEPRGSTDTREEQSRPAAAKKRGPVCYQCHEAGHFARECSAKGLRSREASSLSARLLQPACRMVGMREARGAPQEMLPCPLIGPKHTTTVEVFGRKWTGLLDTGSEISILPAAVLLKAKEDGYDIDREVVEHRMDRSVRVCDASGRRMGFVTVVEVKLREGRETVREAVASMYVTRAMDDFIILGTNVLPTLGYELIRKELGTHAMEWKEDSVEDRTACDASVPREYSGMLESRDRENQSGPGVNPLWGCG</sequence>
<feature type="coiled-coil region" evidence="2">
    <location>
        <begin position="6"/>
        <end position="43"/>
    </location>
</feature>
<feature type="non-terminal residue" evidence="5">
    <location>
        <position position="600"/>
    </location>
</feature>
<proteinExistence type="predicted"/>
<name>A0A3P8FG13_HELPZ</name>
<organism evidence="5">
    <name type="scientific">Heligmosomoides polygyrus</name>
    <name type="common">Parasitic roundworm</name>
    <dbReference type="NCBI Taxonomy" id="6339"/>
    <lineage>
        <taxon>Eukaryota</taxon>
        <taxon>Metazoa</taxon>
        <taxon>Ecdysozoa</taxon>
        <taxon>Nematoda</taxon>
        <taxon>Chromadorea</taxon>
        <taxon>Rhabditida</taxon>
        <taxon>Rhabditina</taxon>
        <taxon>Rhabditomorpha</taxon>
        <taxon>Strongyloidea</taxon>
        <taxon>Heligmosomidae</taxon>
        <taxon>Heligmosomoides</taxon>
    </lineage>
</organism>
<evidence type="ECO:0000256" key="1">
    <source>
        <dbReference type="PROSITE-ProRule" id="PRU00047"/>
    </source>
</evidence>
<dbReference type="GO" id="GO:0008270">
    <property type="term" value="F:zinc ion binding"/>
    <property type="evidence" value="ECO:0007669"/>
    <property type="project" value="UniProtKB-KW"/>
</dbReference>
<dbReference type="PROSITE" id="PS00141">
    <property type="entry name" value="ASP_PROTEASE"/>
    <property type="match status" value="1"/>
</dbReference>
<dbReference type="GO" id="GO:0004190">
    <property type="term" value="F:aspartic-type endopeptidase activity"/>
    <property type="evidence" value="ECO:0007669"/>
    <property type="project" value="InterPro"/>
</dbReference>
<dbReference type="GO" id="GO:0003676">
    <property type="term" value="F:nucleic acid binding"/>
    <property type="evidence" value="ECO:0007669"/>
    <property type="project" value="InterPro"/>
</dbReference>
<gene>
    <name evidence="5" type="ORF">HPBE_LOCUS26580</name>
</gene>